<name>A0A412KD77_BIFAD</name>
<dbReference type="RefSeq" id="WP_117759625.1">
    <property type="nucleotide sequence ID" value="NZ_CP047129.1"/>
</dbReference>
<dbReference type="EMBL" id="QRVT01000001">
    <property type="protein sequence ID" value="RGS66342.1"/>
    <property type="molecule type" value="Genomic_DNA"/>
</dbReference>
<proteinExistence type="predicted"/>
<dbReference type="Proteomes" id="UP000285462">
    <property type="component" value="Unassembled WGS sequence"/>
</dbReference>
<dbReference type="InterPro" id="IPR014948">
    <property type="entry name" value="BrxA"/>
</dbReference>
<evidence type="ECO:0000313" key="1">
    <source>
        <dbReference type="EMBL" id="QHB62903.1"/>
    </source>
</evidence>
<dbReference type="AlphaFoldDB" id="A0A412KD77"/>
<protein>
    <submittedName>
        <fullName evidence="2">DUF1819 family protein</fullName>
    </submittedName>
</protein>
<gene>
    <name evidence="2" type="ORF">DWX79_04625</name>
    <name evidence="1" type="ORF">F3K97_06260</name>
</gene>
<reference evidence="1 4" key="2">
    <citation type="submission" date="2019-12" db="EMBL/GenBank/DDBJ databases">
        <title>Draft Genome Sequence of Bifidobacterium adolescentis ZJ2.</title>
        <authorList>
            <person name="Jin Z."/>
        </authorList>
    </citation>
    <scope>NUCLEOTIDE SEQUENCE [LARGE SCALE GENOMIC DNA]</scope>
    <source>
        <strain evidence="1 4">ZJ2</strain>
    </source>
</reference>
<dbReference type="EMBL" id="CP047129">
    <property type="protein sequence ID" value="QHB62903.1"/>
    <property type="molecule type" value="Genomic_DNA"/>
</dbReference>
<dbReference type="Gene3D" id="1.10.3540.10">
    <property type="entry name" value="uncharacterized protein from magnetospirillum magneticum domain"/>
    <property type="match status" value="1"/>
</dbReference>
<evidence type="ECO:0000313" key="4">
    <source>
        <dbReference type="Proteomes" id="UP000464884"/>
    </source>
</evidence>
<accession>A0A412KD77</accession>
<evidence type="ECO:0000313" key="3">
    <source>
        <dbReference type="Proteomes" id="UP000285462"/>
    </source>
</evidence>
<sequence>MAGSFGMETPQGEHRYRLSFTVGGLLATQGRTLAEMYLKHVSDNGGQPDPNRENREIGEAITMIRAQAIEENVLAIRTVTASKRIVAETLKRLSVFTSEELAYLSGADAPTSDRETLMWIAMCRYYAIVGEFAFDVLKAHYLTGRISLDFEDYARFMADRATWHPEIDQLSELTAKKLRGNLFKAMSEAHLLRADAGGTRKNHNTILSCTPSRVLADMLKKRPDSFAYLPMRETSL</sequence>
<dbReference type="InterPro" id="IPR023137">
    <property type="entry name" value="BrxA_sf"/>
</dbReference>
<evidence type="ECO:0000313" key="2">
    <source>
        <dbReference type="EMBL" id="RGS66342.1"/>
    </source>
</evidence>
<reference evidence="2 3" key="1">
    <citation type="submission" date="2018-08" db="EMBL/GenBank/DDBJ databases">
        <title>A genome reference for cultivated species of the human gut microbiota.</title>
        <authorList>
            <person name="Zou Y."/>
            <person name="Xue W."/>
            <person name="Luo G."/>
        </authorList>
    </citation>
    <scope>NUCLEOTIDE SEQUENCE [LARGE SCALE GENOMIC DNA]</scope>
    <source>
        <strain evidence="2 3">AF21-27</strain>
    </source>
</reference>
<dbReference type="Pfam" id="PF08849">
    <property type="entry name" value="BrxA"/>
    <property type="match status" value="1"/>
</dbReference>
<organism evidence="2 3">
    <name type="scientific">Bifidobacterium adolescentis</name>
    <dbReference type="NCBI Taxonomy" id="1680"/>
    <lineage>
        <taxon>Bacteria</taxon>
        <taxon>Bacillati</taxon>
        <taxon>Actinomycetota</taxon>
        <taxon>Actinomycetes</taxon>
        <taxon>Bifidobacteriales</taxon>
        <taxon>Bifidobacteriaceae</taxon>
        <taxon>Bifidobacterium</taxon>
    </lineage>
</organism>
<dbReference type="Proteomes" id="UP000464884">
    <property type="component" value="Chromosome"/>
</dbReference>